<sequence length="421" mass="49560">MTDKELIKIVTESKYSNSYKEFNCNFNFEYVDYNETFTGLDNVYKYITTQIKGWESYEQTLPPVFQNSKAYFISIRDSINSLIEQDDKINESGIINRLSSINNTINYIRDKPFPYHISQTIFLIEIFNKRREAFHGAYHFLTNNIQSVSFTNNKNTFIGVLLAYEYSIKDESDIYKRSKSEKRSLTQLRNEFLDKINDSEINLNKYYENTYDNYNKHTELIDDLKDSKETSFNDWFSETKEKFESFYSISNEKKTELENTYHDLLKLQAPAQYWKQRATILKKEGRKFMFLLISLVLIGSISLYLLLWHTPEDMLKSIFDGEKTKAIRWSIVFITFISFLFFGIRAVTKAMFSSYHLARDAEEREHLSFFYLSLLKESSVDKEDRQLILQSLFSRSDSGLLKEDSSPTMPGGINNIIGGNH</sequence>
<keyword evidence="4" id="KW-1185">Reference proteome</keyword>
<dbReference type="Pfam" id="PF19658">
    <property type="entry name" value="DUF6161"/>
    <property type="match status" value="1"/>
</dbReference>
<gene>
    <name evidence="3" type="ORF">ABS768_05600</name>
</gene>
<reference evidence="3 4" key="1">
    <citation type="submission" date="2024-06" db="EMBL/GenBank/DDBJ databases">
        <authorList>
            <person name="Kaempfer P."/>
            <person name="Viver T."/>
        </authorList>
    </citation>
    <scope>NUCLEOTIDE SEQUENCE [LARGE SCALE GENOMIC DNA]</scope>
    <source>
        <strain evidence="3 4">ST-75</strain>
    </source>
</reference>
<keyword evidence="1" id="KW-1133">Transmembrane helix</keyword>
<comment type="caution">
    <text evidence="3">The sequence shown here is derived from an EMBL/GenBank/DDBJ whole genome shotgun (WGS) entry which is preliminary data.</text>
</comment>
<dbReference type="Proteomes" id="UP001629059">
    <property type="component" value="Unassembled WGS sequence"/>
</dbReference>
<dbReference type="EMBL" id="JBELQB010000003">
    <property type="protein sequence ID" value="MFL9836964.1"/>
    <property type="molecule type" value="Genomic_DNA"/>
</dbReference>
<evidence type="ECO:0000313" key="3">
    <source>
        <dbReference type="EMBL" id="MFL9836964.1"/>
    </source>
</evidence>
<evidence type="ECO:0000256" key="1">
    <source>
        <dbReference type="SAM" id="Phobius"/>
    </source>
</evidence>
<feature type="transmembrane region" description="Helical" evidence="1">
    <location>
        <begin position="288"/>
        <end position="307"/>
    </location>
</feature>
<proteinExistence type="predicted"/>
<protein>
    <submittedName>
        <fullName evidence="3">DUF6161 domain-containing protein</fullName>
    </submittedName>
</protein>
<feature type="domain" description="DUF6161" evidence="2">
    <location>
        <begin position="187"/>
        <end position="407"/>
    </location>
</feature>
<keyword evidence="1" id="KW-0472">Membrane</keyword>
<organism evidence="3 4">
    <name type="scientific">Flavobacterium rhizophilum</name>
    <dbReference type="NCBI Taxonomy" id="3163296"/>
    <lineage>
        <taxon>Bacteria</taxon>
        <taxon>Pseudomonadati</taxon>
        <taxon>Bacteroidota</taxon>
        <taxon>Flavobacteriia</taxon>
        <taxon>Flavobacteriales</taxon>
        <taxon>Flavobacteriaceae</taxon>
        <taxon>Flavobacterium</taxon>
    </lineage>
</organism>
<dbReference type="InterPro" id="IPR046159">
    <property type="entry name" value="DUF6161"/>
</dbReference>
<evidence type="ECO:0000259" key="2">
    <source>
        <dbReference type="Pfam" id="PF19658"/>
    </source>
</evidence>
<evidence type="ECO:0000313" key="4">
    <source>
        <dbReference type="Proteomes" id="UP001629059"/>
    </source>
</evidence>
<name>A0ABW8Y9Y7_9FLAO</name>
<feature type="transmembrane region" description="Helical" evidence="1">
    <location>
        <begin position="327"/>
        <end position="347"/>
    </location>
</feature>
<keyword evidence="1" id="KW-0812">Transmembrane</keyword>
<dbReference type="RefSeq" id="WP_408073990.1">
    <property type="nucleotide sequence ID" value="NZ_JBELQB010000003.1"/>
</dbReference>
<accession>A0ABW8Y9Y7</accession>